<comment type="caution">
    <text evidence="7">The sequence shown here is derived from an EMBL/GenBank/DDBJ whole genome shotgun (WGS) entry which is preliminary data.</text>
</comment>
<dbReference type="InterPro" id="IPR009332">
    <property type="entry name" value="Med22"/>
</dbReference>
<dbReference type="EMBL" id="JAVLET010000002">
    <property type="protein sequence ID" value="KAL0472946.1"/>
    <property type="molecule type" value="Genomic_DNA"/>
</dbReference>
<accession>A0ABR3DJT9</accession>
<evidence type="ECO:0000256" key="3">
    <source>
        <dbReference type="ARBA" id="ARBA00023015"/>
    </source>
</evidence>
<keyword evidence="5" id="KW-0539">Nucleus</keyword>
<keyword evidence="4" id="KW-0804">Transcription</keyword>
<name>A0ABR3DJT9_NEUIN</name>
<feature type="compositionally biased region" description="Gly residues" evidence="6">
    <location>
        <begin position="152"/>
        <end position="163"/>
    </location>
</feature>
<evidence type="ECO:0000256" key="6">
    <source>
        <dbReference type="SAM" id="MobiDB-lite"/>
    </source>
</evidence>
<evidence type="ECO:0000313" key="7">
    <source>
        <dbReference type="EMBL" id="KAL0472946.1"/>
    </source>
</evidence>
<evidence type="ECO:0000256" key="5">
    <source>
        <dbReference type="ARBA" id="ARBA00023242"/>
    </source>
</evidence>
<comment type="similarity">
    <text evidence="2">Belongs to the Mediator complex subunit 22 family.</text>
</comment>
<evidence type="ECO:0000313" key="8">
    <source>
        <dbReference type="Proteomes" id="UP001451303"/>
    </source>
</evidence>
<sequence length="204" mass="20791">MDRDQNTTEDLSDLENRLTASLLRTFQSLLHHGASSVNGTASVGQAAYNAMATDILMNGMVQSVEELLSLTRKMRELWVVGPLRKPGEGNEEVEREMRGCWEEITQNVGGWRGQKRGEVVSGMGKGRGMGGYKEGEVGVPAGVVQVQLQQFGQGGQGGQGGLPPSGSATPNMGVRNLTAAGGGGAGAGGPGGPGGPGGGGGMVA</sequence>
<evidence type="ECO:0000256" key="4">
    <source>
        <dbReference type="ARBA" id="ARBA00023163"/>
    </source>
</evidence>
<dbReference type="Pfam" id="PF06179">
    <property type="entry name" value="Med22"/>
    <property type="match status" value="1"/>
</dbReference>
<dbReference type="Proteomes" id="UP001451303">
    <property type="component" value="Unassembled WGS sequence"/>
</dbReference>
<feature type="compositionally biased region" description="Gly residues" evidence="6">
    <location>
        <begin position="180"/>
        <end position="204"/>
    </location>
</feature>
<protein>
    <submittedName>
        <fullName evidence="7">Uncharacterized protein</fullName>
    </submittedName>
</protein>
<evidence type="ECO:0000256" key="2">
    <source>
        <dbReference type="ARBA" id="ARBA00005942"/>
    </source>
</evidence>
<proteinExistence type="inferred from homology"/>
<comment type="subcellular location">
    <subcellularLocation>
        <location evidence="1">Nucleus</location>
    </subcellularLocation>
</comment>
<keyword evidence="8" id="KW-1185">Reference proteome</keyword>
<feature type="region of interest" description="Disordered" evidence="6">
    <location>
        <begin position="152"/>
        <end position="204"/>
    </location>
</feature>
<keyword evidence="3" id="KW-0805">Transcription regulation</keyword>
<gene>
    <name evidence="7" type="ORF">QR685DRAFT_569078</name>
</gene>
<evidence type="ECO:0000256" key="1">
    <source>
        <dbReference type="ARBA" id="ARBA00004123"/>
    </source>
</evidence>
<reference evidence="7 8" key="1">
    <citation type="submission" date="2023-09" db="EMBL/GenBank/DDBJ databases">
        <title>Multi-omics analysis of a traditional fermented food reveals byproduct-associated fungal strains for waste-to-food upcycling.</title>
        <authorList>
            <consortium name="Lawrence Berkeley National Laboratory"/>
            <person name="Rekdal V.M."/>
            <person name="Villalobos-Escobedo J.M."/>
            <person name="Rodriguez-Valeron N."/>
            <person name="Garcia M.O."/>
            <person name="Vasquez D.P."/>
            <person name="Damayanti I."/>
            <person name="Sorensen P.M."/>
            <person name="Baidoo E.E."/>
            <person name="De Carvalho A.C."/>
            <person name="Riley R."/>
            <person name="Lipzen A."/>
            <person name="He G."/>
            <person name="Yan M."/>
            <person name="Haridas S."/>
            <person name="Daum C."/>
            <person name="Yoshinaga Y."/>
            <person name="Ng V."/>
            <person name="Grigoriev I.V."/>
            <person name="Munk R."/>
            <person name="Nuraida L."/>
            <person name="Wijaya C.H."/>
            <person name="Morales P.-C."/>
            <person name="Keasling J.D."/>
        </authorList>
    </citation>
    <scope>NUCLEOTIDE SEQUENCE [LARGE SCALE GENOMIC DNA]</scope>
    <source>
        <strain evidence="7 8">FGSC 2613</strain>
    </source>
</reference>
<organism evidence="7 8">
    <name type="scientific">Neurospora intermedia</name>
    <dbReference type="NCBI Taxonomy" id="5142"/>
    <lineage>
        <taxon>Eukaryota</taxon>
        <taxon>Fungi</taxon>
        <taxon>Dikarya</taxon>
        <taxon>Ascomycota</taxon>
        <taxon>Pezizomycotina</taxon>
        <taxon>Sordariomycetes</taxon>
        <taxon>Sordariomycetidae</taxon>
        <taxon>Sordariales</taxon>
        <taxon>Sordariaceae</taxon>
        <taxon>Neurospora</taxon>
    </lineage>
</organism>